<evidence type="ECO:0000313" key="3">
    <source>
        <dbReference type="EMBL" id="NMG73814.1"/>
    </source>
</evidence>
<keyword evidence="4" id="KW-1185">Reference proteome</keyword>
<organism evidence="3 4">
    <name type="scientific">Aromatoleum diolicum</name>
    <dbReference type="NCBI Taxonomy" id="75796"/>
    <lineage>
        <taxon>Bacteria</taxon>
        <taxon>Pseudomonadati</taxon>
        <taxon>Pseudomonadota</taxon>
        <taxon>Betaproteobacteria</taxon>
        <taxon>Rhodocyclales</taxon>
        <taxon>Rhodocyclaceae</taxon>
        <taxon>Aromatoleum</taxon>
    </lineage>
</organism>
<evidence type="ECO:0000259" key="2">
    <source>
        <dbReference type="Pfam" id="PF12804"/>
    </source>
</evidence>
<keyword evidence="3" id="KW-0808">Transferase</keyword>
<keyword evidence="1" id="KW-0460">Magnesium</keyword>
<dbReference type="GO" id="GO:0016740">
    <property type="term" value="F:transferase activity"/>
    <property type="evidence" value="ECO:0007669"/>
    <property type="project" value="UniProtKB-KW"/>
</dbReference>
<dbReference type="CDD" id="cd04182">
    <property type="entry name" value="GT_2_like_f"/>
    <property type="match status" value="1"/>
</dbReference>
<proteinExistence type="predicted"/>
<sequence length="189" mass="19719">MIRGILLAAGYGRRFDASGRQDKLLAPLADGRPVLWHSARALCAALPGSLAVVRPGHAERVRWLIEAGCAVLECREAELGMGSALAQAVQASAGASGWVVALADMPWLPPAVIRAVADAIDAPARVVAPLHSGQRGHPVGFGGDWGNRLAALSGDEGARTLLREATIQLLETDEPGVLTDVDTPADLRD</sequence>
<evidence type="ECO:0000313" key="4">
    <source>
        <dbReference type="Proteomes" id="UP000648984"/>
    </source>
</evidence>
<dbReference type="EMBL" id="WTVQ01000004">
    <property type="protein sequence ID" value="NMG73814.1"/>
    <property type="molecule type" value="Genomic_DNA"/>
</dbReference>
<dbReference type="InterPro" id="IPR029044">
    <property type="entry name" value="Nucleotide-diphossugar_trans"/>
</dbReference>
<dbReference type="RefSeq" id="WP_169258969.1">
    <property type="nucleotide sequence ID" value="NZ_WTVQ01000004.1"/>
</dbReference>
<comment type="caution">
    <text evidence="3">The sequence shown here is derived from an EMBL/GenBank/DDBJ whole genome shotgun (WGS) entry which is preliminary data.</text>
</comment>
<reference evidence="3 4" key="1">
    <citation type="submission" date="2019-12" db="EMBL/GenBank/DDBJ databases">
        <title>Comparative genomics gives insights into the taxonomy of the Azoarcus-Aromatoleum group and reveals separate origins of nif in the plant-associated Azoarcus and non-plant-associated Aromatoleum sub-groups.</title>
        <authorList>
            <person name="Lafos M."/>
            <person name="Maluk M."/>
            <person name="Batista M."/>
            <person name="Junghare M."/>
            <person name="Carmona M."/>
            <person name="Faoro H."/>
            <person name="Cruz L.M."/>
            <person name="Battistoni F."/>
            <person name="De Souza E."/>
            <person name="Pedrosa F."/>
            <person name="Chen W.-M."/>
            <person name="Poole P.S."/>
            <person name="Dixon R.A."/>
            <person name="James E.K."/>
        </authorList>
    </citation>
    <scope>NUCLEOTIDE SEQUENCE [LARGE SCALE GENOMIC DNA]</scope>
    <source>
        <strain evidence="3 4">22Lin</strain>
    </source>
</reference>
<accession>A0ABX1Q9F6</accession>
<dbReference type="Pfam" id="PF12804">
    <property type="entry name" value="NTP_transf_3"/>
    <property type="match status" value="1"/>
</dbReference>
<evidence type="ECO:0000256" key="1">
    <source>
        <dbReference type="ARBA" id="ARBA00022842"/>
    </source>
</evidence>
<dbReference type="InterPro" id="IPR025877">
    <property type="entry name" value="MobA-like_NTP_Trfase"/>
</dbReference>
<gene>
    <name evidence="3" type="ORF">GPA25_03485</name>
</gene>
<dbReference type="Gene3D" id="3.90.550.10">
    <property type="entry name" value="Spore Coat Polysaccharide Biosynthesis Protein SpsA, Chain A"/>
    <property type="match status" value="1"/>
</dbReference>
<name>A0ABX1Q9F6_9RHOO</name>
<dbReference type="PANTHER" id="PTHR43777">
    <property type="entry name" value="MOLYBDENUM COFACTOR CYTIDYLYLTRANSFERASE"/>
    <property type="match status" value="1"/>
</dbReference>
<dbReference type="PANTHER" id="PTHR43777:SF1">
    <property type="entry name" value="MOLYBDENUM COFACTOR CYTIDYLYLTRANSFERASE"/>
    <property type="match status" value="1"/>
</dbReference>
<dbReference type="SUPFAM" id="SSF53448">
    <property type="entry name" value="Nucleotide-diphospho-sugar transferases"/>
    <property type="match status" value="1"/>
</dbReference>
<protein>
    <submittedName>
        <fullName evidence="3">NTP transferase domain-containing protein</fullName>
    </submittedName>
</protein>
<dbReference type="Proteomes" id="UP000648984">
    <property type="component" value="Unassembled WGS sequence"/>
</dbReference>
<feature type="domain" description="MobA-like NTP transferase" evidence="2">
    <location>
        <begin position="4"/>
        <end position="164"/>
    </location>
</feature>